<evidence type="ECO:0000313" key="4">
    <source>
        <dbReference type="Proteomes" id="UP000184267"/>
    </source>
</evidence>
<accession>A0A1M2VQZ2</accession>
<evidence type="ECO:0000256" key="2">
    <source>
        <dbReference type="SAM" id="SignalP"/>
    </source>
</evidence>
<protein>
    <recommendedName>
        <fullName evidence="5">F-box domain-containing protein</fullName>
    </recommendedName>
</protein>
<proteinExistence type="predicted"/>
<dbReference type="EMBL" id="MNAD01000872">
    <property type="protein sequence ID" value="OJT09912.1"/>
    <property type="molecule type" value="Genomic_DNA"/>
</dbReference>
<feature type="chain" id="PRO_5012679731" description="F-box domain-containing protein" evidence="2">
    <location>
        <begin position="29"/>
        <end position="688"/>
    </location>
</feature>
<evidence type="ECO:0000256" key="1">
    <source>
        <dbReference type="SAM" id="MobiDB-lite"/>
    </source>
</evidence>
<sequence length="688" mass="76953">MAANTLCRMPHALFEQIFLLLMLEPCDSDGKMVGCHTVACLARTCRYFHIPAVNVLWHTIPDIAILFFALPRHRYHVKRLLLDETDKTMMDEKIFASTFAGTPVEAGLVRFFSYARRVKVIQHRCYHLPPQLAVFCADPETYHALAVILQDRPLLPNVESIEFHRKPVVSTAVFRSFHILFGPKLKKLSMFGREGQIKEYAWLWRDPALGVEPQEEQDFEGMLAELGKRVPHLEALEFNLYPSGATMALATSVALDESRFGYLTSLCLLQDCLPIRPEAFVSLGYLPSLRTLEFSSNIAFWTDADFVSLIAEDPLFPVLRSLSITGTTLAVPIMLLQWVSSPCLASLTVSTDADTVRGDIDPLIVFIAALPSRDTLSVLSIHVPDVLHETVMADTARIRARYNSDPKYRPSRRRARAPEPLFRATFAPLLAMHSLEEVVLDIHCPLDLDDALLESFGRAWPKLRLLNIGAPSPWGTLTTDVRVGEVHDVPPFVLRKPAPPPEDGTRAAPPDDDDDDSDTDTDAEFADIEMMGAWTPPRVTLLGLLAFAAHVPLLTELGLDSFDATLAAVPPARLEQRPARGVVHGRLRTLHVALSPIADPWAVAAVLADAFPGLAEVDCRWKSLEDDEGDREGPERVWWSLARMYGRRWESVGELVPKFVKVRLHERTRKRKAAGVCSSEDTMMRLET</sequence>
<name>A0A1M2VQZ2_TRAPU</name>
<keyword evidence="4" id="KW-1185">Reference proteome</keyword>
<organism evidence="3 4">
    <name type="scientific">Trametes pubescens</name>
    <name type="common">White-rot fungus</name>
    <dbReference type="NCBI Taxonomy" id="154538"/>
    <lineage>
        <taxon>Eukaryota</taxon>
        <taxon>Fungi</taxon>
        <taxon>Dikarya</taxon>
        <taxon>Basidiomycota</taxon>
        <taxon>Agaricomycotina</taxon>
        <taxon>Agaricomycetes</taxon>
        <taxon>Polyporales</taxon>
        <taxon>Polyporaceae</taxon>
        <taxon>Trametes</taxon>
    </lineage>
</organism>
<dbReference type="OMA" id="ADIEMMG"/>
<dbReference type="OrthoDB" id="2803881at2759"/>
<gene>
    <name evidence="3" type="ORF">TRAPUB_13655</name>
</gene>
<feature type="region of interest" description="Disordered" evidence="1">
    <location>
        <begin position="491"/>
        <end position="521"/>
    </location>
</feature>
<dbReference type="Proteomes" id="UP000184267">
    <property type="component" value="Unassembled WGS sequence"/>
</dbReference>
<evidence type="ECO:0000313" key="3">
    <source>
        <dbReference type="EMBL" id="OJT09912.1"/>
    </source>
</evidence>
<feature type="compositionally biased region" description="Acidic residues" evidence="1">
    <location>
        <begin position="510"/>
        <end position="521"/>
    </location>
</feature>
<feature type="signal peptide" evidence="2">
    <location>
        <begin position="1"/>
        <end position="28"/>
    </location>
</feature>
<keyword evidence="2" id="KW-0732">Signal</keyword>
<evidence type="ECO:0008006" key="5">
    <source>
        <dbReference type="Google" id="ProtNLM"/>
    </source>
</evidence>
<comment type="caution">
    <text evidence="3">The sequence shown here is derived from an EMBL/GenBank/DDBJ whole genome shotgun (WGS) entry which is preliminary data.</text>
</comment>
<reference evidence="3 4" key="1">
    <citation type="submission" date="2016-10" db="EMBL/GenBank/DDBJ databases">
        <title>Genome sequence of the basidiomycete white-rot fungus Trametes pubescens.</title>
        <authorList>
            <person name="Makela M.R."/>
            <person name="Granchi Z."/>
            <person name="Peng M."/>
            <person name="De Vries R.P."/>
            <person name="Grigoriev I."/>
            <person name="Riley R."/>
            <person name="Hilden K."/>
        </authorList>
    </citation>
    <scope>NUCLEOTIDE SEQUENCE [LARGE SCALE GENOMIC DNA]</scope>
    <source>
        <strain evidence="3 4">FBCC735</strain>
    </source>
</reference>
<dbReference type="SUPFAM" id="SSF52047">
    <property type="entry name" value="RNI-like"/>
    <property type="match status" value="1"/>
</dbReference>
<dbReference type="AlphaFoldDB" id="A0A1M2VQZ2"/>